<keyword evidence="5" id="KW-0997">Cell inner membrane</keyword>
<dbReference type="RefSeq" id="WP_254472299.1">
    <property type="nucleotide sequence ID" value="NZ_CP113432.1"/>
</dbReference>
<feature type="domain" description="General secretion pathway GspH" evidence="12">
    <location>
        <begin position="47"/>
        <end position="141"/>
    </location>
</feature>
<sequence length="156" mass="16563">MSNPVSSHGFTLIELMVTVLILSIFAAIAVPGFTDLIRDSRTQSVGNELDSLIQFARSTSVTRRSEISVCVGADSVWTVKSDCASAATIRSMKVPQGVQAESDTSELNFHSNGTVAAAMNIAVCREDNSGRAYLLSVQRSGFISQRVSEGNGSCTP</sequence>
<dbReference type="NCBIfam" id="TIGR02532">
    <property type="entry name" value="IV_pilin_GFxxxE"/>
    <property type="match status" value="1"/>
</dbReference>
<keyword evidence="3" id="KW-1003">Cell membrane</keyword>
<proteinExistence type="inferred from homology"/>
<dbReference type="InterPro" id="IPR012902">
    <property type="entry name" value="N_methyl_site"/>
</dbReference>
<organism evidence="13 14">
    <name type="scientific">Pseudomonas triclosanedens</name>
    <dbReference type="NCBI Taxonomy" id="2961893"/>
    <lineage>
        <taxon>Bacteria</taxon>
        <taxon>Pseudomonadati</taxon>
        <taxon>Pseudomonadota</taxon>
        <taxon>Gammaproteobacteria</taxon>
        <taxon>Pseudomonadales</taxon>
        <taxon>Pseudomonadaceae</taxon>
        <taxon>Pseudomonas</taxon>
    </lineage>
</organism>
<dbReference type="InterPro" id="IPR022346">
    <property type="entry name" value="T2SS_GspH"/>
</dbReference>
<keyword evidence="8 11" id="KW-0472">Membrane</keyword>
<evidence type="ECO:0000313" key="14">
    <source>
        <dbReference type="Proteomes" id="UP001163624"/>
    </source>
</evidence>
<dbReference type="SUPFAM" id="SSF54523">
    <property type="entry name" value="Pili subunits"/>
    <property type="match status" value="1"/>
</dbReference>
<accession>A0ABY6ZWB2</accession>
<comment type="similarity">
    <text evidence="9">Belongs to the GSP H family.</text>
</comment>
<protein>
    <recommendedName>
        <fullName evidence="2">Type II secretion system protein H</fullName>
    </recommendedName>
    <alternativeName>
        <fullName evidence="10">General secretion pathway protein H</fullName>
    </alternativeName>
</protein>
<dbReference type="Pfam" id="PF12019">
    <property type="entry name" value="GspH"/>
    <property type="match status" value="1"/>
</dbReference>
<evidence type="ECO:0000256" key="10">
    <source>
        <dbReference type="ARBA" id="ARBA00030775"/>
    </source>
</evidence>
<evidence type="ECO:0000313" key="13">
    <source>
        <dbReference type="EMBL" id="WAI49066.1"/>
    </source>
</evidence>
<dbReference type="InterPro" id="IPR045584">
    <property type="entry name" value="Pilin-like"/>
</dbReference>
<comment type="subcellular location">
    <subcellularLocation>
        <location evidence="1">Cell inner membrane</location>
        <topology evidence="1">Single-pass membrane protein</topology>
    </subcellularLocation>
</comment>
<feature type="transmembrane region" description="Helical" evidence="11">
    <location>
        <begin position="12"/>
        <end position="33"/>
    </location>
</feature>
<evidence type="ECO:0000256" key="7">
    <source>
        <dbReference type="ARBA" id="ARBA00022989"/>
    </source>
</evidence>
<dbReference type="Pfam" id="PF07963">
    <property type="entry name" value="N_methyl"/>
    <property type="match status" value="1"/>
</dbReference>
<keyword evidence="7 11" id="KW-1133">Transmembrane helix</keyword>
<reference evidence="13" key="1">
    <citation type="submission" date="2022-11" db="EMBL/GenBank/DDBJ databases">
        <title>Pseudomonas triclosanedens sp. nov., a triclosan degrader isolated from activated sludge.</title>
        <authorList>
            <person name="Yin Y."/>
            <person name="Lu Z."/>
        </authorList>
    </citation>
    <scope>NUCLEOTIDE SEQUENCE</scope>
    <source>
        <strain evidence="13">ZM23</strain>
    </source>
</reference>
<evidence type="ECO:0000259" key="12">
    <source>
        <dbReference type="Pfam" id="PF12019"/>
    </source>
</evidence>
<evidence type="ECO:0000256" key="3">
    <source>
        <dbReference type="ARBA" id="ARBA00022475"/>
    </source>
</evidence>
<dbReference type="PROSITE" id="PS00409">
    <property type="entry name" value="PROKAR_NTER_METHYL"/>
    <property type="match status" value="1"/>
</dbReference>
<keyword evidence="4" id="KW-0488">Methylation</keyword>
<evidence type="ECO:0000256" key="11">
    <source>
        <dbReference type="SAM" id="Phobius"/>
    </source>
</evidence>
<evidence type="ECO:0000256" key="1">
    <source>
        <dbReference type="ARBA" id="ARBA00004377"/>
    </source>
</evidence>
<evidence type="ECO:0000256" key="9">
    <source>
        <dbReference type="ARBA" id="ARBA00025772"/>
    </source>
</evidence>
<name>A0ABY6ZWB2_9PSED</name>
<dbReference type="EMBL" id="CP113432">
    <property type="protein sequence ID" value="WAI49066.1"/>
    <property type="molecule type" value="Genomic_DNA"/>
</dbReference>
<dbReference type="Proteomes" id="UP001163624">
    <property type="component" value="Chromosome"/>
</dbReference>
<keyword evidence="14" id="KW-1185">Reference proteome</keyword>
<evidence type="ECO:0000256" key="8">
    <source>
        <dbReference type="ARBA" id="ARBA00023136"/>
    </source>
</evidence>
<evidence type="ECO:0000256" key="4">
    <source>
        <dbReference type="ARBA" id="ARBA00022481"/>
    </source>
</evidence>
<evidence type="ECO:0000256" key="2">
    <source>
        <dbReference type="ARBA" id="ARBA00021549"/>
    </source>
</evidence>
<evidence type="ECO:0000256" key="5">
    <source>
        <dbReference type="ARBA" id="ARBA00022519"/>
    </source>
</evidence>
<gene>
    <name evidence="13" type="ORF">OU419_25505</name>
</gene>
<dbReference type="Gene3D" id="3.30.700.10">
    <property type="entry name" value="Glycoprotein, Type 4 Pilin"/>
    <property type="match status" value="1"/>
</dbReference>
<evidence type="ECO:0000256" key="6">
    <source>
        <dbReference type="ARBA" id="ARBA00022692"/>
    </source>
</evidence>
<keyword evidence="6 11" id="KW-0812">Transmembrane</keyword>